<evidence type="ECO:0000313" key="7">
    <source>
        <dbReference type="EMBL" id="KAF8791887.1"/>
    </source>
</evidence>
<keyword evidence="8" id="KW-1185">Reference proteome</keyword>
<keyword evidence="3" id="KW-0687">Ribonucleoprotein</keyword>
<dbReference type="Proteomes" id="UP000807504">
    <property type="component" value="Unassembled WGS sequence"/>
</dbReference>
<dbReference type="AlphaFoldDB" id="A0A8T0FL04"/>
<feature type="compositionally biased region" description="Polar residues" evidence="5">
    <location>
        <begin position="96"/>
        <end position="109"/>
    </location>
</feature>
<dbReference type="GO" id="GO:0005840">
    <property type="term" value="C:ribosome"/>
    <property type="evidence" value="ECO:0007669"/>
    <property type="project" value="UniProtKB-KW"/>
</dbReference>
<proteinExistence type="inferred from homology"/>
<name>A0A8T0FL04_ARGBR</name>
<evidence type="ECO:0000256" key="1">
    <source>
        <dbReference type="ARBA" id="ARBA00007151"/>
    </source>
</evidence>
<protein>
    <submittedName>
        <fullName evidence="7">28S ribosomal protein S7 like protein</fullName>
    </submittedName>
</protein>
<evidence type="ECO:0000259" key="6">
    <source>
        <dbReference type="Pfam" id="PF00177"/>
    </source>
</evidence>
<feature type="domain" description="Small ribosomal subunit protein uS7" evidence="6">
    <location>
        <begin position="604"/>
        <end position="757"/>
    </location>
</feature>
<feature type="region of interest" description="Disordered" evidence="5">
    <location>
        <begin position="57"/>
        <end position="109"/>
    </location>
</feature>
<dbReference type="SUPFAM" id="SSF47973">
    <property type="entry name" value="Ribosomal protein S7"/>
    <property type="match status" value="1"/>
</dbReference>
<evidence type="ECO:0000313" key="8">
    <source>
        <dbReference type="Proteomes" id="UP000807504"/>
    </source>
</evidence>
<dbReference type="InterPro" id="IPR036823">
    <property type="entry name" value="Ribosomal_uS7_dom_sf"/>
</dbReference>
<dbReference type="CDD" id="cd14870">
    <property type="entry name" value="uS7_Mitochondria_Mammalian"/>
    <property type="match status" value="1"/>
</dbReference>
<evidence type="ECO:0000256" key="2">
    <source>
        <dbReference type="ARBA" id="ARBA00022980"/>
    </source>
</evidence>
<evidence type="ECO:0000256" key="4">
    <source>
        <dbReference type="SAM" id="Coils"/>
    </source>
</evidence>
<evidence type="ECO:0000256" key="3">
    <source>
        <dbReference type="ARBA" id="ARBA00023274"/>
    </source>
</evidence>
<feature type="compositionally biased region" description="Basic and acidic residues" evidence="5">
    <location>
        <begin position="82"/>
        <end position="95"/>
    </location>
</feature>
<evidence type="ECO:0000256" key="5">
    <source>
        <dbReference type="SAM" id="MobiDB-lite"/>
    </source>
</evidence>
<feature type="coiled-coil region" evidence="4">
    <location>
        <begin position="14"/>
        <end position="57"/>
    </location>
</feature>
<sequence>MEVLRNFLLKKFELQNGLREKKDIEKERKLAEQERILHEQQEQINRLKQEVQLLKTKQCSSNESDNIPEKKNTGTSCSKNFQNDKSDAENSKDINRTSNQREPFPNSKLTSTFREASCIVRDFYNDTISRDTPNIYSENDERPHLPQSKMSASQDQRNLVFYDPLTHHQAFLASTPCSRVKTERKITIQDEDNSSKSVQPSDEGYNLPPIQNTLDGATCSKQSNKTECKLSGKDHSTLRGYTGQLSVIMECSRETYKSSSSGSSASATRLSHFEQCFSQEKSNNKKHISRSDEFKEPKSVIPGPELTQCTNDTENTFGILKEPIALSQKTMYATTKGENDVKELKSASNIEGLFKKPIAERSNDTHISQEESKSENAGRKDIYCTNIDPFDADLNTKILQSLPTDYCSNLHTTEKALRTLELRDEITVGDLICEVENLISEGAYGKVYEAEIKRRLNQKPNTHVNSKIHECQIIHGDIKPDNILIRDISNHDVLDSMSQRTVFLKIIDFGRSIDLKVFKNGVCFENVLKDGKQIVEMASLGILAQKTFKYHTMWTPLLSGVRSGYMIPKWHLDPLANKEELAKLEVDGKLEALKAMPVKPAPSNLTNSLYDDPVVKHFTNVCMQWANRTLARQLVFDTFTRIKLIQLSKYHKASAEEKASIELDPKKIFLQAIENCKPVLSVMKIKKGGIAYQVPVPITNKKATFMSMKWLVMAARDKEGPISFVDQLSKELLDAYNSEGRVIKRKQDLHKLCETNKAYAHYRWS</sequence>
<dbReference type="Gene3D" id="1.10.510.10">
    <property type="entry name" value="Transferase(Phosphotransferase) domain 1"/>
    <property type="match status" value="1"/>
</dbReference>
<dbReference type="Gene3D" id="1.10.455.10">
    <property type="entry name" value="Ribosomal protein S7 domain"/>
    <property type="match status" value="1"/>
</dbReference>
<dbReference type="SUPFAM" id="SSF56112">
    <property type="entry name" value="Protein kinase-like (PK-like)"/>
    <property type="match status" value="1"/>
</dbReference>
<gene>
    <name evidence="7" type="ORF">HNY73_003554</name>
</gene>
<dbReference type="Pfam" id="PF00177">
    <property type="entry name" value="Ribosomal_S7"/>
    <property type="match status" value="1"/>
</dbReference>
<comment type="caution">
    <text evidence="7">The sequence shown here is derived from an EMBL/GenBank/DDBJ whole genome shotgun (WGS) entry which is preliminary data.</text>
</comment>
<feature type="region of interest" description="Disordered" evidence="5">
    <location>
        <begin position="186"/>
        <end position="216"/>
    </location>
</feature>
<dbReference type="InterPro" id="IPR011009">
    <property type="entry name" value="Kinase-like_dom_sf"/>
</dbReference>
<dbReference type="EMBL" id="JABXBU010000003">
    <property type="protein sequence ID" value="KAF8791887.1"/>
    <property type="molecule type" value="Genomic_DNA"/>
</dbReference>
<dbReference type="GO" id="GO:0006412">
    <property type="term" value="P:translation"/>
    <property type="evidence" value="ECO:0007669"/>
    <property type="project" value="InterPro"/>
</dbReference>
<organism evidence="7 8">
    <name type="scientific">Argiope bruennichi</name>
    <name type="common">Wasp spider</name>
    <name type="synonym">Aranea bruennichi</name>
    <dbReference type="NCBI Taxonomy" id="94029"/>
    <lineage>
        <taxon>Eukaryota</taxon>
        <taxon>Metazoa</taxon>
        <taxon>Ecdysozoa</taxon>
        <taxon>Arthropoda</taxon>
        <taxon>Chelicerata</taxon>
        <taxon>Arachnida</taxon>
        <taxon>Araneae</taxon>
        <taxon>Araneomorphae</taxon>
        <taxon>Entelegynae</taxon>
        <taxon>Araneoidea</taxon>
        <taxon>Araneidae</taxon>
        <taxon>Argiope</taxon>
    </lineage>
</organism>
<reference evidence="7" key="1">
    <citation type="journal article" date="2020" name="bioRxiv">
        <title>Chromosome-level reference genome of the European wasp spider Argiope bruennichi: a resource for studies on range expansion and evolutionary adaptation.</title>
        <authorList>
            <person name="Sheffer M.M."/>
            <person name="Hoppe A."/>
            <person name="Krehenwinkel H."/>
            <person name="Uhl G."/>
            <person name="Kuss A.W."/>
            <person name="Jensen L."/>
            <person name="Jensen C."/>
            <person name="Gillespie R.G."/>
            <person name="Hoff K.J."/>
            <person name="Prost S."/>
        </authorList>
    </citation>
    <scope>NUCLEOTIDE SEQUENCE</scope>
</reference>
<dbReference type="InterPro" id="IPR023798">
    <property type="entry name" value="Ribosomal_uS7_dom"/>
</dbReference>
<keyword evidence="2 7" id="KW-0689">Ribosomal protein</keyword>
<reference evidence="7" key="2">
    <citation type="submission" date="2020-06" db="EMBL/GenBank/DDBJ databases">
        <authorList>
            <person name="Sheffer M."/>
        </authorList>
    </citation>
    <scope>NUCLEOTIDE SEQUENCE</scope>
</reference>
<dbReference type="InterPro" id="IPR000235">
    <property type="entry name" value="Ribosomal_uS7"/>
</dbReference>
<dbReference type="GO" id="GO:1990904">
    <property type="term" value="C:ribonucleoprotein complex"/>
    <property type="evidence" value="ECO:0007669"/>
    <property type="project" value="UniProtKB-KW"/>
</dbReference>
<comment type="similarity">
    <text evidence="1">Belongs to the universal ribosomal protein uS7 family.</text>
</comment>
<dbReference type="PANTHER" id="PTHR11205">
    <property type="entry name" value="RIBOSOMAL PROTEIN S7"/>
    <property type="match status" value="1"/>
</dbReference>
<feature type="compositionally biased region" description="Basic and acidic residues" evidence="5">
    <location>
        <begin position="289"/>
        <end position="298"/>
    </location>
</feature>
<keyword evidence="4" id="KW-0175">Coiled coil</keyword>
<feature type="region of interest" description="Disordered" evidence="5">
    <location>
        <begin position="281"/>
        <end position="307"/>
    </location>
</feature>
<accession>A0A8T0FL04</accession>
<feature type="region of interest" description="Disordered" evidence="5">
    <location>
        <begin position="129"/>
        <end position="153"/>
    </location>
</feature>